<dbReference type="SUPFAM" id="SSF48403">
    <property type="entry name" value="Ankyrin repeat"/>
    <property type="match status" value="1"/>
</dbReference>
<evidence type="ECO:0000313" key="5">
    <source>
        <dbReference type="Proteomes" id="UP001308179"/>
    </source>
</evidence>
<dbReference type="Gene3D" id="3.40.50.300">
    <property type="entry name" value="P-loop containing nucleotide triphosphate hydrolases"/>
    <property type="match status" value="1"/>
</dbReference>
<dbReference type="InterPro" id="IPR002110">
    <property type="entry name" value="Ankyrin_rpt"/>
</dbReference>
<evidence type="ECO:0000256" key="2">
    <source>
        <dbReference type="PROSITE-ProRule" id="PRU00023"/>
    </source>
</evidence>
<dbReference type="InterPro" id="IPR027417">
    <property type="entry name" value="P-loop_NTPase"/>
</dbReference>
<feature type="repeat" description="ANK" evidence="2">
    <location>
        <begin position="829"/>
        <end position="861"/>
    </location>
</feature>
<dbReference type="InterPro" id="IPR056884">
    <property type="entry name" value="NPHP3-like_N"/>
</dbReference>
<protein>
    <recommendedName>
        <fullName evidence="3">Nephrocystin 3-like N-terminal domain-containing protein</fullName>
    </recommendedName>
</protein>
<proteinExistence type="predicted"/>
<name>A0ABR0LAG3_9PEZI</name>
<dbReference type="SUPFAM" id="SSF52540">
    <property type="entry name" value="P-loop containing nucleoside triphosphate hydrolases"/>
    <property type="match status" value="1"/>
</dbReference>
<evidence type="ECO:0000256" key="1">
    <source>
        <dbReference type="ARBA" id="ARBA00022737"/>
    </source>
</evidence>
<feature type="domain" description="Nephrocystin 3-like N-terminal" evidence="3">
    <location>
        <begin position="207"/>
        <end position="394"/>
    </location>
</feature>
<dbReference type="Gene3D" id="1.25.40.20">
    <property type="entry name" value="Ankyrin repeat-containing domain"/>
    <property type="match status" value="1"/>
</dbReference>
<dbReference type="PANTHER" id="PTHR10039:SF5">
    <property type="entry name" value="NACHT DOMAIN-CONTAINING PROTEIN"/>
    <property type="match status" value="1"/>
</dbReference>
<dbReference type="Pfam" id="PF24883">
    <property type="entry name" value="NPHP3_N"/>
    <property type="match status" value="1"/>
</dbReference>
<dbReference type="PROSITE" id="PS50297">
    <property type="entry name" value="ANK_REP_REGION"/>
    <property type="match status" value="2"/>
</dbReference>
<dbReference type="SMART" id="SM00248">
    <property type="entry name" value="ANK"/>
    <property type="match status" value="4"/>
</dbReference>
<dbReference type="PROSITE" id="PS50088">
    <property type="entry name" value="ANK_REPEAT"/>
    <property type="match status" value="2"/>
</dbReference>
<comment type="caution">
    <text evidence="4">The sequence shown here is derived from an EMBL/GenBank/DDBJ whole genome shotgun (WGS) entry which is preliminary data.</text>
</comment>
<reference evidence="4 5" key="1">
    <citation type="submission" date="2023-08" db="EMBL/GenBank/DDBJ databases">
        <title>Black Yeasts Isolated from many extreme environments.</title>
        <authorList>
            <person name="Coleine C."/>
            <person name="Stajich J.E."/>
            <person name="Selbmann L."/>
        </authorList>
    </citation>
    <scope>NUCLEOTIDE SEQUENCE [LARGE SCALE GENOMIC DNA]</scope>
    <source>
        <strain evidence="4 5">CCFEE 5386</strain>
    </source>
</reference>
<organism evidence="4 5">
    <name type="scientific">Rachicladosporium monterosium</name>
    <dbReference type="NCBI Taxonomy" id="1507873"/>
    <lineage>
        <taxon>Eukaryota</taxon>
        <taxon>Fungi</taxon>
        <taxon>Dikarya</taxon>
        <taxon>Ascomycota</taxon>
        <taxon>Pezizomycotina</taxon>
        <taxon>Dothideomycetes</taxon>
        <taxon>Dothideomycetidae</taxon>
        <taxon>Cladosporiales</taxon>
        <taxon>Cladosporiaceae</taxon>
        <taxon>Rachicladosporium</taxon>
    </lineage>
</organism>
<dbReference type="Proteomes" id="UP001308179">
    <property type="component" value="Unassembled WGS sequence"/>
</dbReference>
<evidence type="ECO:0000313" key="4">
    <source>
        <dbReference type="EMBL" id="KAK5145961.1"/>
    </source>
</evidence>
<keyword evidence="1" id="KW-0677">Repeat</keyword>
<accession>A0ABR0LAG3</accession>
<feature type="repeat" description="ANK" evidence="2">
    <location>
        <begin position="865"/>
        <end position="894"/>
    </location>
</feature>
<sequence>MFRWYRQSAKCYVYLQDVSALKRDRDSEQPIWEAAFRKSRWFTRGWTLQELIAPRVVEFWSRDGHFLGTKESLEDLVVEITGVPASALRGAPLAGFSINERLRWAAKRETKRLEDKAHCLLGIFDVIVPLLYGVGNQAFIRLQAELDRAQRLLVGDSHIPQDRGDAGPPLLAEELVHQKRRRRLLASLSFDQMDSRHATIDDAQRTTCEWILTHPDHMAWNDQELSHLRQGILWIVGKPGAGKSTLMKFTHAQAVNSKSTVDIILSFFFNARGDDLEKTTLGMYRSLLFQLLEGVPEIQSVQLLEGLPEIRNAFDAIDATITSRTESVPWSLKNLQKCLSNAVRQLGRRRLRCFIDALDECDEQQIRDMVEFFEDLVADSPGNESAISICFASRHCPTIEIRNGRRLVLEDDPGHAEDLRKYIQRRLRIGDRSSANAIHATLLEKANGVFMWVVLVVGLLNEEYRRGSVYAVQQRLAEVPSGLSDLFKDLLRRDRARMGDLLLCLQWILFATEPLTPEEFYFAMMAGLYHGVDHRTKWMPRPWDPEEVTAADMERLVLNSSKGLAELTKSKTSPTVQFIHESVRDFLLKDNGILDLWPELDGQLASSSHDTLKSCCSAYLAADLSSHLDPAKSLAEYSSSEMGELQRLISRRFPFLDYARREVLYHANEAAYGIDQQTFLGAFELDKWIHIDNLYAQNDSERHSPCATMLYISAEYNYSRLILAEAPNIDKVWSRLPEEFCQFPVLAAFTNGHRAALQELMGDHGAAFVDDIVRDPGFGRGIANIPDRIHENEDVLLWTAQHYSWALAEYLLTLCANKGIYMISSSTRNGDTLLSLASKGGAKNVVQLLLEQGADVNDQGCGYGNALQAASTHGHREVVQLLLDLGANVDAQGGFHGNALQAASTHGHVEVLQLLLANCAHRLAS</sequence>
<gene>
    <name evidence="4" type="ORF">LTR32_002371</name>
</gene>
<dbReference type="Pfam" id="PF13637">
    <property type="entry name" value="Ank_4"/>
    <property type="match status" value="1"/>
</dbReference>
<evidence type="ECO:0000259" key="3">
    <source>
        <dbReference type="Pfam" id="PF24883"/>
    </source>
</evidence>
<keyword evidence="2" id="KW-0040">ANK repeat</keyword>
<keyword evidence="5" id="KW-1185">Reference proteome</keyword>
<dbReference type="EMBL" id="JAVRRR010000115">
    <property type="protein sequence ID" value="KAK5145961.1"/>
    <property type="molecule type" value="Genomic_DNA"/>
</dbReference>
<dbReference type="InterPro" id="IPR036770">
    <property type="entry name" value="Ankyrin_rpt-contain_sf"/>
</dbReference>
<dbReference type="Pfam" id="PF00023">
    <property type="entry name" value="Ank"/>
    <property type="match status" value="1"/>
</dbReference>
<dbReference type="PANTHER" id="PTHR10039">
    <property type="entry name" value="AMELOGENIN"/>
    <property type="match status" value="1"/>
</dbReference>